<dbReference type="EMBL" id="JAMLDY010000014">
    <property type="protein sequence ID" value="MCP3735638.1"/>
    <property type="molecule type" value="Genomic_DNA"/>
</dbReference>
<sequence>MFMMRATHDAIVAEMRKSAQSLLIEAETTIADLRAQLAERQVVAIRNPKTGRFDKREG</sequence>
<dbReference type="RefSeq" id="WP_254289638.1">
    <property type="nucleotide sequence ID" value="NZ_JAMLDY010000014.1"/>
</dbReference>
<evidence type="ECO:0000313" key="1">
    <source>
        <dbReference type="EMBL" id="MCP3735638.1"/>
    </source>
</evidence>
<keyword evidence="2" id="KW-1185">Reference proteome</keyword>
<protein>
    <submittedName>
        <fullName evidence="1">Uncharacterized protein</fullName>
    </submittedName>
</protein>
<proteinExistence type="predicted"/>
<comment type="caution">
    <text evidence="1">The sequence shown here is derived from an EMBL/GenBank/DDBJ whole genome shotgun (WGS) entry which is preliminary data.</text>
</comment>
<dbReference type="Proteomes" id="UP001139486">
    <property type="component" value="Unassembled WGS sequence"/>
</dbReference>
<accession>A0A9X2HR39</accession>
<evidence type="ECO:0000313" key="2">
    <source>
        <dbReference type="Proteomes" id="UP001139486"/>
    </source>
</evidence>
<name>A0A9X2HR39_9SPHN</name>
<dbReference type="AlphaFoldDB" id="A0A9X2HR39"/>
<reference evidence="1" key="1">
    <citation type="submission" date="2022-05" db="EMBL/GenBank/DDBJ databases">
        <title>Sphingomonas sp. strain RP10 Genome sequencing and assembly.</title>
        <authorList>
            <person name="Kim I."/>
        </authorList>
    </citation>
    <scope>NUCLEOTIDE SEQUENCE</scope>
    <source>
        <strain evidence="1">RP10</strain>
    </source>
</reference>
<organism evidence="1 2">
    <name type="scientific">Sphingomonas liriopis</name>
    <dbReference type="NCBI Taxonomy" id="2949094"/>
    <lineage>
        <taxon>Bacteria</taxon>
        <taxon>Pseudomonadati</taxon>
        <taxon>Pseudomonadota</taxon>
        <taxon>Alphaproteobacteria</taxon>
        <taxon>Sphingomonadales</taxon>
        <taxon>Sphingomonadaceae</taxon>
        <taxon>Sphingomonas</taxon>
    </lineage>
</organism>
<gene>
    <name evidence="1" type="ORF">M9979_12215</name>
</gene>